<evidence type="ECO:0000259" key="4">
    <source>
        <dbReference type="Pfam" id="PF13377"/>
    </source>
</evidence>
<dbReference type="Proteomes" id="UP001354709">
    <property type="component" value="Unassembled WGS sequence"/>
</dbReference>
<keyword evidence="2" id="KW-0238">DNA-binding</keyword>
<dbReference type="Gene3D" id="3.40.50.2300">
    <property type="match status" value="2"/>
</dbReference>
<dbReference type="InterPro" id="IPR046335">
    <property type="entry name" value="LacI/GalR-like_sensor"/>
</dbReference>
<dbReference type="EMBL" id="JAZBJO010000037">
    <property type="protein sequence ID" value="MEE4597569.1"/>
    <property type="molecule type" value="Genomic_DNA"/>
</dbReference>
<dbReference type="PANTHER" id="PTHR30146:SF109">
    <property type="entry name" value="HTH-TYPE TRANSCRIPTIONAL REGULATOR GALS"/>
    <property type="match status" value="1"/>
</dbReference>
<organism evidence="5 6">
    <name type="scientific">Streptomyces asiaticus subsp. ignotus</name>
    <dbReference type="NCBI Taxonomy" id="3098222"/>
    <lineage>
        <taxon>Bacteria</taxon>
        <taxon>Bacillati</taxon>
        <taxon>Actinomycetota</taxon>
        <taxon>Actinomycetes</taxon>
        <taxon>Kitasatosporales</taxon>
        <taxon>Streptomycetaceae</taxon>
        <taxon>Streptomyces</taxon>
        <taxon>Streptomyces violaceusniger group</taxon>
    </lineage>
</organism>
<gene>
    <name evidence="5" type="ORF">V2J94_37795</name>
</gene>
<feature type="domain" description="Transcriptional regulator LacI/GalR-like sensor" evidence="4">
    <location>
        <begin position="104"/>
        <end position="261"/>
    </location>
</feature>
<proteinExistence type="predicted"/>
<evidence type="ECO:0000256" key="1">
    <source>
        <dbReference type="ARBA" id="ARBA00023015"/>
    </source>
</evidence>
<accession>A0ABU7Q861</accession>
<name>A0ABU7Q861_9ACTN</name>
<comment type="caution">
    <text evidence="5">The sequence shown here is derived from an EMBL/GenBank/DDBJ whole genome shotgun (WGS) entry which is preliminary data.</text>
</comment>
<dbReference type="SUPFAM" id="SSF53822">
    <property type="entry name" value="Periplasmic binding protein-like I"/>
    <property type="match status" value="1"/>
</dbReference>
<evidence type="ECO:0000256" key="3">
    <source>
        <dbReference type="ARBA" id="ARBA00023163"/>
    </source>
</evidence>
<evidence type="ECO:0000313" key="5">
    <source>
        <dbReference type="EMBL" id="MEE4597569.1"/>
    </source>
</evidence>
<protein>
    <submittedName>
        <fullName evidence="5">Substrate-binding domain-containing protein</fullName>
    </submittedName>
</protein>
<reference evidence="5 6" key="1">
    <citation type="submission" date="2023-11" db="EMBL/GenBank/DDBJ databases">
        <title>30 novel species of actinomycetes from the DSMZ collection.</title>
        <authorList>
            <person name="Nouioui I."/>
        </authorList>
    </citation>
    <scope>NUCLEOTIDE SEQUENCE [LARGE SCALE GENOMIC DNA]</scope>
    <source>
        <strain evidence="5 6">DSM 41524</strain>
    </source>
</reference>
<keyword evidence="1" id="KW-0805">Transcription regulation</keyword>
<dbReference type="PANTHER" id="PTHR30146">
    <property type="entry name" value="LACI-RELATED TRANSCRIPTIONAL REPRESSOR"/>
    <property type="match status" value="1"/>
</dbReference>
<keyword evidence="6" id="KW-1185">Reference proteome</keyword>
<dbReference type="Pfam" id="PF13377">
    <property type="entry name" value="Peripla_BP_3"/>
    <property type="match status" value="1"/>
</dbReference>
<keyword evidence="3" id="KW-0804">Transcription</keyword>
<dbReference type="CDD" id="cd06278">
    <property type="entry name" value="PBP1_LacI-like"/>
    <property type="match status" value="1"/>
</dbReference>
<dbReference type="RefSeq" id="WP_330814286.1">
    <property type="nucleotide sequence ID" value="NZ_JAZBJO010000037.1"/>
</dbReference>
<sequence>MAADLTNPFYPELVQPPRTELDSLGYRTLLLPDSAKSPVNAVQLADGSLDGVIMTTLTLGSSLPHTLAMRKIPLVLMNREADGAVADTCVLDNRDGAAKNAGLLAELRHGAVGAVFGPQNTSTGRDREIRLREGLGEHGIGLPSRMVRRGPFSYETGYHAAGELLDAPGRPTAIFCGNDAIALGAVNAAAARGLRPGKDLTITGFDDIPLASWEVFQLTTMRCNLRRMAETAVRLLTARIKDPEVPHERVVLVPELIRRSTHHWAV</sequence>
<evidence type="ECO:0000256" key="2">
    <source>
        <dbReference type="ARBA" id="ARBA00023125"/>
    </source>
</evidence>
<dbReference type="InterPro" id="IPR028082">
    <property type="entry name" value="Peripla_BP_I"/>
</dbReference>
<evidence type="ECO:0000313" key="6">
    <source>
        <dbReference type="Proteomes" id="UP001354709"/>
    </source>
</evidence>